<evidence type="ECO:0000313" key="2">
    <source>
        <dbReference type="Proteomes" id="UP000825729"/>
    </source>
</evidence>
<keyword evidence="2" id="KW-1185">Reference proteome</keyword>
<comment type="caution">
    <text evidence="1">The sequence shown here is derived from an EMBL/GenBank/DDBJ whole genome shotgun (WGS) entry which is preliminary data.</text>
</comment>
<name>A0AAV7FFL9_ARIFI</name>
<accession>A0AAV7FFL9</accession>
<protein>
    <submittedName>
        <fullName evidence="1">Uncharacterized protein</fullName>
    </submittedName>
</protein>
<organism evidence="1 2">
    <name type="scientific">Aristolochia fimbriata</name>
    <name type="common">White veined hardy Dutchman's pipe vine</name>
    <dbReference type="NCBI Taxonomy" id="158543"/>
    <lineage>
        <taxon>Eukaryota</taxon>
        <taxon>Viridiplantae</taxon>
        <taxon>Streptophyta</taxon>
        <taxon>Embryophyta</taxon>
        <taxon>Tracheophyta</taxon>
        <taxon>Spermatophyta</taxon>
        <taxon>Magnoliopsida</taxon>
        <taxon>Magnoliidae</taxon>
        <taxon>Piperales</taxon>
        <taxon>Aristolochiaceae</taxon>
        <taxon>Aristolochia</taxon>
    </lineage>
</organism>
<evidence type="ECO:0000313" key="1">
    <source>
        <dbReference type="EMBL" id="KAG9459309.1"/>
    </source>
</evidence>
<dbReference type="AlphaFoldDB" id="A0AAV7FFL9"/>
<reference evidence="1 2" key="1">
    <citation type="submission" date="2021-07" db="EMBL/GenBank/DDBJ databases">
        <title>The Aristolochia fimbriata genome: insights into angiosperm evolution, floral development and chemical biosynthesis.</title>
        <authorList>
            <person name="Jiao Y."/>
        </authorList>
    </citation>
    <scope>NUCLEOTIDE SEQUENCE [LARGE SCALE GENOMIC DNA]</scope>
    <source>
        <strain evidence="1">IBCAS-2021</strain>
        <tissue evidence="1">Leaf</tissue>
    </source>
</reference>
<dbReference type="EMBL" id="JAINDJ010000002">
    <property type="protein sequence ID" value="KAG9459309.1"/>
    <property type="molecule type" value="Genomic_DNA"/>
</dbReference>
<sequence>MDIDEHLQVEEAGYLKRSLNLEKRSQRNGNKAVELLIQQPLVVVKFTSNPSSETTGSVQFSFLASQRGCEMDRTVLHLGCLLKCPRGTKRTGASASRHVNAPAALNGNKNMFLTKTKTGHMADGSFISSSYVLWSGLCSLKNKTQIVKGNEGSRRKGMDQSPAYYGA</sequence>
<gene>
    <name evidence="1" type="ORF">H6P81_003817</name>
</gene>
<proteinExistence type="predicted"/>
<dbReference type="Proteomes" id="UP000825729">
    <property type="component" value="Unassembled WGS sequence"/>
</dbReference>